<keyword evidence="3" id="KW-1185">Reference proteome</keyword>
<feature type="compositionally biased region" description="Basic and acidic residues" evidence="1">
    <location>
        <begin position="257"/>
        <end position="266"/>
    </location>
</feature>
<evidence type="ECO:0000256" key="1">
    <source>
        <dbReference type="SAM" id="MobiDB-lite"/>
    </source>
</evidence>
<accession>A0A4P7SPV1</accession>
<protein>
    <submittedName>
        <fullName evidence="2">Uncharacterized protein</fullName>
    </submittedName>
</protein>
<feature type="compositionally biased region" description="Basic residues" evidence="1">
    <location>
        <begin position="267"/>
        <end position="278"/>
    </location>
</feature>
<dbReference type="KEGG" id="celz:E5225_17160"/>
<sequence length="278" mass="30982">MSPPEDAEFRAIARELIDLWHTGVAEGVRVNQRESPLIGLVVYALHAHAVNLAESVLTLYERDLGHASVALIRQLVECAFTAVWIERFGQRAAGALLHEEARSRRWSIQTFLDLGVVDDARALDDAIAALDELESAASPPGRTFQGRCEDFENGLSVYAIYRALSQFSHAGTATTQWYVHDDGTGARDVAPWGLAVSRTPTLVDVDDWFRIVPVMLVHSGLAWDRLDGHHHARTRLKQLAQHFRITVKNQPSARGLQNERDREKKAKAARKSRRTPGA</sequence>
<dbReference type="Proteomes" id="UP000296469">
    <property type="component" value="Chromosome"/>
</dbReference>
<dbReference type="AlphaFoldDB" id="A0A4P7SPV1"/>
<reference evidence="2 3" key="1">
    <citation type="submission" date="2019-04" db="EMBL/GenBank/DDBJ databases">
        <title>Isolation and identification of Cellulomonas shaoxiangyii sp. Nov. isolated from feces of the Tibetan antelopes (Pantholops hodgsonii) in the Qinghai-Tibet plateau of China.</title>
        <authorList>
            <person name="Tian Z."/>
        </authorList>
    </citation>
    <scope>NUCLEOTIDE SEQUENCE [LARGE SCALE GENOMIC DNA]</scope>
    <source>
        <strain evidence="2 3">Z28</strain>
    </source>
</reference>
<name>A0A4P7SPV1_9CELL</name>
<gene>
    <name evidence="2" type="ORF">E5225_17160</name>
</gene>
<dbReference type="EMBL" id="CP039291">
    <property type="protein sequence ID" value="QCB95034.1"/>
    <property type="molecule type" value="Genomic_DNA"/>
</dbReference>
<dbReference type="RefSeq" id="WP_135972164.1">
    <property type="nucleotide sequence ID" value="NZ_CP039291.1"/>
</dbReference>
<evidence type="ECO:0000313" key="2">
    <source>
        <dbReference type="EMBL" id="QCB95034.1"/>
    </source>
</evidence>
<feature type="region of interest" description="Disordered" evidence="1">
    <location>
        <begin position="249"/>
        <end position="278"/>
    </location>
</feature>
<proteinExistence type="predicted"/>
<dbReference type="Pfam" id="PF18928">
    <property type="entry name" value="DUF5677"/>
    <property type="match status" value="1"/>
</dbReference>
<dbReference type="InterPro" id="IPR043733">
    <property type="entry name" value="DUF5677"/>
</dbReference>
<evidence type="ECO:0000313" key="3">
    <source>
        <dbReference type="Proteomes" id="UP000296469"/>
    </source>
</evidence>
<organism evidence="2 3">
    <name type="scientific">Cellulomonas shaoxiangyii</name>
    <dbReference type="NCBI Taxonomy" id="2566013"/>
    <lineage>
        <taxon>Bacteria</taxon>
        <taxon>Bacillati</taxon>
        <taxon>Actinomycetota</taxon>
        <taxon>Actinomycetes</taxon>
        <taxon>Micrococcales</taxon>
        <taxon>Cellulomonadaceae</taxon>
        <taxon>Cellulomonas</taxon>
    </lineage>
</organism>
<dbReference type="OrthoDB" id="5181220at2"/>